<proteinExistence type="predicted"/>
<dbReference type="EMBL" id="JAECVW010000016">
    <property type="protein sequence ID" value="MBH8596410.1"/>
    <property type="molecule type" value="Genomic_DNA"/>
</dbReference>
<dbReference type="RefSeq" id="WP_037996379.1">
    <property type="nucleotide sequence ID" value="NZ_JACEIR010000018.1"/>
</dbReference>
<accession>A0A8I1AG12</accession>
<evidence type="ECO:0000313" key="1">
    <source>
        <dbReference type="EMBL" id="MBH8596410.1"/>
    </source>
</evidence>
<gene>
    <name evidence="1" type="ORF">I8U20_13985</name>
</gene>
<protein>
    <submittedName>
        <fullName evidence="1">Uncharacterized protein</fullName>
    </submittedName>
</protein>
<organism evidence="1 2">
    <name type="scientific">Thermoactinomyces intermedius</name>
    <dbReference type="NCBI Taxonomy" id="2024"/>
    <lineage>
        <taxon>Bacteria</taxon>
        <taxon>Bacillati</taxon>
        <taxon>Bacillota</taxon>
        <taxon>Bacilli</taxon>
        <taxon>Bacillales</taxon>
        <taxon>Thermoactinomycetaceae</taxon>
        <taxon>Thermoactinomyces</taxon>
    </lineage>
</organism>
<name>A0A8I1AG12_THEIN</name>
<evidence type="ECO:0000313" key="2">
    <source>
        <dbReference type="Proteomes" id="UP000633619"/>
    </source>
</evidence>
<sequence length="186" mass="22041">MFKVRSYIFVPENIPDPDILESKGIIVVPSLKEKAIEVTNTDLLKKLDPYLDHRYLEGYIELSYYDEPVLSEYYSDLIDQLWDYLLNLTLEAIEHKESTYYFPDQPVRMNLKILQKGFVLFSIEDKNWCLPKKEFFLALVQGCTEFYKQMILGLSKETVTRYAYDKGYEQAEEDRSVILDYLKKNV</sequence>
<keyword evidence="2" id="KW-1185">Reference proteome</keyword>
<dbReference type="AlphaFoldDB" id="A0A8I1AG12"/>
<comment type="caution">
    <text evidence="1">The sequence shown here is derived from an EMBL/GenBank/DDBJ whole genome shotgun (WGS) entry which is preliminary data.</text>
</comment>
<dbReference type="Proteomes" id="UP000633619">
    <property type="component" value="Unassembled WGS sequence"/>
</dbReference>
<reference evidence="1 2" key="1">
    <citation type="submission" date="2020-12" db="EMBL/GenBank/DDBJ databases">
        <title>WGS of Thermoactinomyces spp.</title>
        <authorList>
            <person name="Cheng K."/>
        </authorList>
    </citation>
    <scope>NUCLEOTIDE SEQUENCE [LARGE SCALE GENOMIC DNA]</scope>
    <source>
        <strain evidence="2">CICC 10671\DSM 43846</strain>
    </source>
</reference>